<dbReference type="GO" id="GO:0008270">
    <property type="term" value="F:zinc ion binding"/>
    <property type="evidence" value="ECO:0007669"/>
    <property type="project" value="UniProtKB-KW"/>
</dbReference>
<evidence type="ECO:0000256" key="3">
    <source>
        <dbReference type="SAM" id="MobiDB-lite"/>
    </source>
</evidence>
<dbReference type="InterPro" id="IPR013083">
    <property type="entry name" value="Znf_RING/FYVE/PHD"/>
</dbReference>
<evidence type="ECO:0000259" key="4">
    <source>
        <dbReference type="PROSITE" id="PS50089"/>
    </source>
</evidence>
<keyword evidence="1" id="KW-0479">Metal-binding</keyword>
<dbReference type="PANTHER" id="PTHR47344:SF1">
    <property type="entry name" value="RING ZINC FINGER PROTEIN-RELATED"/>
    <property type="match status" value="1"/>
</dbReference>
<dbReference type="Proteomes" id="UP000623129">
    <property type="component" value="Unassembled WGS sequence"/>
</dbReference>
<organism evidence="5 6">
    <name type="scientific">Carex littledalei</name>
    <dbReference type="NCBI Taxonomy" id="544730"/>
    <lineage>
        <taxon>Eukaryota</taxon>
        <taxon>Viridiplantae</taxon>
        <taxon>Streptophyta</taxon>
        <taxon>Embryophyta</taxon>
        <taxon>Tracheophyta</taxon>
        <taxon>Spermatophyta</taxon>
        <taxon>Magnoliopsida</taxon>
        <taxon>Liliopsida</taxon>
        <taxon>Poales</taxon>
        <taxon>Cyperaceae</taxon>
        <taxon>Cyperoideae</taxon>
        <taxon>Cariceae</taxon>
        <taxon>Carex</taxon>
        <taxon>Carex subgen. Euthyceras</taxon>
    </lineage>
</organism>
<sequence>MADPKPDGSASATSADHRPICAICYEDLRPVVELLQCVPACGHVFHELCLQQWLEYCPKGKSPTCPMCKQSCGTHHKPTRLYFQSTATDGGPTQPSSAFCPGLSSDAEKLTEEVARLENKSSALAQIAEAMKTHTKKLTEELQVSRELMKSEKARMEDLKREKQNMQHLLNVKVEEVSRKTMECNKLQEKSLALAKELAALKLSTDMNLGEEEIVKFAYLGHSNNPESAVDVLKRSLAMRNKSYKELMTQCNILGRSESRLQHKLEKSKDQFKKLKMQLLELEKENEERQNVVLRDLKHSKKLKAEGKYTSSMRSCTVEAINLEDDPDFIDTEELLGRKPRAKNNGSMFSNRNSTIEQLDMEQETSPFEAKNGEENNSKENLAEPLTRPGSNWVKGISLIEGINKQPTSIAAPLNEVEIHKPYSVLDNLHLPIWTTGIGGINRSTSKWCKRDAKTEANGDLISVGPDGRGGRVKVLRSTNQLQWDAKTKTPSRSQQKVEAKGSQFQIEHFFSKK</sequence>
<proteinExistence type="predicted"/>
<name>A0A833VGC3_9POAL</name>
<dbReference type="SMART" id="SM00184">
    <property type="entry name" value="RING"/>
    <property type="match status" value="1"/>
</dbReference>
<reference evidence="5" key="1">
    <citation type="submission" date="2020-01" db="EMBL/GenBank/DDBJ databases">
        <title>Genome sequence of Kobresia littledalei, the first chromosome-level genome in the family Cyperaceae.</title>
        <authorList>
            <person name="Qu G."/>
        </authorList>
    </citation>
    <scope>NUCLEOTIDE SEQUENCE</scope>
    <source>
        <strain evidence="5">C.B.Clarke</strain>
        <tissue evidence="5">Leaf</tissue>
    </source>
</reference>
<dbReference type="AlphaFoldDB" id="A0A833VGC3"/>
<dbReference type="SUPFAM" id="SSF57850">
    <property type="entry name" value="RING/U-box"/>
    <property type="match status" value="1"/>
</dbReference>
<dbReference type="OrthoDB" id="8062037at2759"/>
<dbReference type="InterPro" id="IPR001841">
    <property type="entry name" value="Znf_RING"/>
</dbReference>
<feature type="domain" description="RING-type" evidence="4">
    <location>
        <begin position="21"/>
        <end position="69"/>
    </location>
</feature>
<protein>
    <submittedName>
        <fullName evidence="5">RING finger protein 145</fullName>
    </submittedName>
</protein>
<feature type="compositionally biased region" description="Polar residues" evidence="3">
    <location>
        <begin position="484"/>
        <end position="497"/>
    </location>
</feature>
<evidence type="ECO:0000313" key="6">
    <source>
        <dbReference type="Proteomes" id="UP000623129"/>
    </source>
</evidence>
<keyword evidence="1" id="KW-0862">Zinc</keyword>
<gene>
    <name evidence="5" type="ORF">FCM35_KLT11282</name>
</gene>
<evidence type="ECO:0000313" key="5">
    <source>
        <dbReference type="EMBL" id="KAF3325125.1"/>
    </source>
</evidence>
<dbReference type="EMBL" id="SWLB01000021">
    <property type="protein sequence ID" value="KAF3325125.1"/>
    <property type="molecule type" value="Genomic_DNA"/>
</dbReference>
<dbReference type="PANTHER" id="PTHR47344">
    <property type="entry name" value="RING ZINC FINGER PROTEIN-RELATED"/>
    <property type="match status" value="1"/>
</dbReference>
<feature type="compositionally biased region" description="Basic and acidic residues" evidence="3">
    <location>
        <begin position="371"/>
        <end position="382"/>
    </location>
</feature>
<accession>A0A833VGC3</accession>
<keyword evidence="6" id="KW-1185">Reference proteome</keyword>
<dbReference type="Pfam" id="PF13639">
    <property type="entry name" value="zf-RING_2"/>
    <property type="match status" value="1"/>
</dbReference>
<dbReference type="PROSITE" id="PS50089">
    <property type="entry name" value="ZF_RING_2"/>
    <property type="match status" value="1"/>
</dbReference>
<feature type="coiled-coil region" evidence="2">
    <location>
        <begin position="100"/>
        <end position="176"/>
    </location>
</feature>
<evidence type="ECO:0000256" key="2">
    <source>
        <dbReference type="SAM" id="Coils"/>
    </source>
</evidence>
<evidence type="ECO:0000256" key="1">
    <source>
        <dbReference type="PROSITE-ProRule" id="PRU00175"/>
    </source>
</evidence>
<feature type="coiled-coil region" evidence="2">
    <location>
        <begin position="258"/>
        <end position="297"/>
    </location>
</feature>
<comment type="caution">
    <text evidence="5">The sequence shown here is derived from an EMBL/GenBank/DDBJ whole genome shotgun (WGS) entry which is preliminary data.</text>
</comment>
<feature type="region of interest" description="Disordered" evidence="3">
    <location>
        <begin position="484"/>
        <end position="503"/>
    </location>
</feature>
<feature type="region of interest" description="Disordered" evidence="3">
    <location>
        <begin position="361"/>
        <end position="387"/>
    </location>
</feature>
<dbReference type="Gene3D" id="3.30.40.10">
    <property type="entry name" value="Zinc/RING finger domain, C3HC4 (zinc finger)"/>
    <property type="match status" value="1"/>
</dbReference>
<keyword evidence="2" id="KW-0175">Coiled coil</keyword>
<keyword evidence="1" id="KW-0863">Zinc-finger</keyword>